<evidence type="ECO:0000256" key="1">
    <source>
        <dbReference type="SAM" id="MobiDB-lite"/>
    </source>
</evidence>
<reference evidence="2 3" key="1">
    <citation type="submission" date="2018-06" db="EMBL/GenBank/DDBJ databases">
        <title>Comparative genomics reveals the genomic features of Rhizophagus irregularis, R. cerebriforme, R. diaphanum and Gigaspora rosea, and their symbiotic lifestyle signature.</title>
        <authorList>
            <person name="Morin E."/>
            <person name="San Clemente H."/>
            <person name="Chen E.C.H."/>
            <person name="De La Providencia I."/>
            <person name="Hainaut M."/>
            <person name="Kuo A."/>
            <person name="Kohler A."/>
            <person name="Murat C."/>
            <person name="Tang N."/>
            <person name="Roy S."/>
            <person name="Loubradou J."/>
            <person name="Henrissat B."/>
            <person name="Grigoriev I.V."/>
            <person name="Corradi N."/>
            <person name="Roux C."/>
            <person name="Martin F.M."/>
        </authorList>
    </citation>
    <scope>NUCLEOTIDE SEQUENCE [LARGE SCALE GENOMIC DNA]</scope>
    <source>
        <strain evidence="2 3">DAOM 194757</strain>
    </source>
</reference>
<accession>A0A397UKW8</accession>
<organism evidence="2 3">
    <name type="scientific">Gigaspora rosea</name>
    <dbReference type="NCBI Taxonomy" id="44941"/>
    <lineage>
        <taxon>Eukaryota</taxon>
        <taxon>Fungi</taxon>
        <taxon>Fungi incertae sedis</taxon>
        <taxon>Mucoromycota</taxon>
        <taxon>Glomeromycotina</taxon>
        <taxon>Glomeromycetes</taxon>
        <taxon>Diversisporales</taxon>
        <taxon>Gigasporaceae</taxon>
        <taxon>Gigaspora</taxon>
    </lineage>
</organism>
<name>A0A397UKW8_9GLOM</name>
<dbReference type="AlphaFoldDB" id="A0A397UKW8"/>
<protein>
    <submittedName>
        <fullName evidence="2">Uncharacterized protein</fullName>
    </submittedName>
</protein>
<feature type="region of interest" description="Disordered" evidence="1">
    <location>
        <begin position="74"/>
        <end position="95"/>
    </location>
</feature>
<dbReference type="EMBL" id="QKWP01001328">
    <property type="protein sequence ID" value="RIB09777.1"/>
    <property type="molecule type" value="Genomic_DNA"/>
</dbReference>
<evidence type="ECO:0000313" key="2">
    <source>
        <dbReference type="EMBL" id="RIB09777.1"/>
    </source>
</evidence>
<proteinExistence type="predicted"/>
<comment type="caution">
    <text evidence="2">The sequence shown here is derived from an EMBL/GenBank/DDBJ whole genome shotgun (WGS) entry which is preliminary data.</text>
</comment>
<evidence type="ECO:0000313" key="3">
    <source>
        <dbReference type="Proteomes" id="UP000266673"/>
    </source>
</evidence>
<sequence>MLYKDNPGENLVDKLEYPRWKSGQKIKYLRRSSGGRTVTITFGEVPMDEQQLPFGEVPMDEYLTVKSPGSYGSAGGLTFKEGPSKTNDLIKGDAMQRPDDDQVARFKKNNNNNNNNEGQINYNLSMKWTTCFTQYQTNTILLNVYDA</sequence>
<keyword evidence="3" id="KW-1185">Reference proteome</keyword>
<dbReference type="Proteomes" id="UP000266673">
    <property type="component" value="Unassembled WGS sequence"/>
</dbReference>
<gene>
    <name evidence="2" type="ORF">C2G38_2207890</name>
</gene>